<evidence type="ECO:0000313" key="2">
    <source>
        <dbReference type="Proteomes" id="UP000009045"/>
    </source>
</evidence>
<dbReference type="Proteomes" id="UP000009045">
    <property type="component" value="Chromosome"/>
</dbReference>
<evidence type="ECO:0000313" key="1">
    <source>
        <dbReference type="EMBL" id="AEH79630.1"/>
    </source>
</evidence>
<dbReference type="AlphaFoldDB" id="F7X3N3"/>
<protein>
    <submittedName>
        <fullName evidence="1">Uncharacterized protein</fullName>
    </submittedName>
</protein>
<reference evidence="1 2" key="1">
    <citation type="journal article" date="2011" name="J. Biotechnol.">
        <title>The complete genome sequence of the dominant Sinorhizobium meliloti field isolate SM11 extends the S. meliloti pan-genome.</title>
        <authorList>
            <person name="Schneiker-Bekel S."/>
            <person name="Wibberg D."/>
            <person name="Bekel T."/>
            <person name="Blom J."/>
            <person name="Linke B."/>
            <person name="Neuweger H."/>
            <person name="Stiens M."/>
            <person name="Vorholter F.J."/>
            <person name="Weidner S."/>
            <person name="Goesmann A."/>
            <person name="Puhler A."/>
            <person name="Schluter A."/>
        </authorList>
    </citation>
    <scope>NUCLEOTIDE SEQUENCE [LARGE SCALE GENOMIC DNA]</scope>
    <source>
        <strain evidence="1 2">SM11</strain>
    </source>
</reference>
<gene>
    <name evidence="1" type="ordered locus">SM11_chr2376</name>
</gene>
<name>F7X3N3_SINMM</name>
<organism evidence="1 2">
    <name type="scientific">Sinorhizobium meliloti (strain SM11)</name>
    <dbReference type="NCBI Taxonomy" id="707241"/>
    <lineage>
        <taxon>Bacteria</taxon>
        <taxon>Pseudomonadati</taxon>
        <taxon>Pseudomonadota</taxon>
        <taxon>Alphaproteobacteria</taxon>
        <taxon>Hyphomicrobiales</taxon>
        <taxon>Rhizobiaceae</taxon>
        <taxon>Sinorhizobium/Ensifer group</taxon>
        <taxon>Sinorhizobium</taxon>
    </lineage>
</organism>
<sequence length="95" mass="10359">MMFSRISLAAGAIAGGFVILLVTQAVNALWIIPTAREEGRKLERAELEAATTKAIGELRDEADRARFNRRLCIERGRLYVNATGLCVERSAQPGG</sequence>
<proteinExistence type="predicted"/>
<dbReference type="KEGG" id="smx:SM11_chr2376"/>
<dbReference type="HOGENOM" id="CLU_2384576_0_0_5"/>
<accession>F7X3N3</accession>
<dbReference type="EMBL" id="CP001830">
    <property type="protein sequence ID" value="AEH79630.1"/>
    <property type="molecule type" value="Genomic_DNA"/>
</dbReference>